<evidence type="ECO:0000256" key="3">
    <source>
        <dbReference type="ARBA" id="ARBA00023125"/>
    </source>
</evidence>
<accession>A0A2S6HYA1</accession>
<sequence length="206" mass="23871">MGQILSIEEQPCSTSTEDRILDAALTIIQEKTISGLRIRQVAEKANLFQSNIHYYYNSKKELLLAVQKKVLNRYREIRQQSIHQSGIGPEATLEDRLDIFIKQKIYTILIDDKYDVAELDFWNQSRLDPDMHQEFCLSYQNWRTEIREIAETFAPDMPSEKQNLIAGIAVSLLEGAAVQFLVDKEAFDLDSYFAYCKSILIREIRG</sequence>
<dbReference type="AlphaFoldDB" id="A0A2S6HYA1"/>
<keyword evidence="1" id="KW-0678">Repressor</keyword>
<evidence type="ECO:0000256" key="2">
    <source>
        <dbReference type="ARBA" id="ARBA00023015"/>
    </source>
</evidence>
<evidence type="ECO:0000259" key="6">
    <source>
        <dbReference type="PROSITE" id="PS50977"/>
    </source>
</evidence>
<reference evidence="7 8" key="1">
    <citation type="submission" date="2018-02" db="EMBL/GenBank/DDBJ databases">
        <title>Genomic Encyclopedia of Archaeal and Bacterial Type Strains, Phase II (KMG-II): from individual species to whole genera.</title>
        <authorList>
            <person name="Goeker M."/>
        </authorList>
    </citation>
    <scope>NUCLEOTIDE SEQUENCE [LARGE SCALE GENOMIC DNA]</scope>
    <source>
        <strain evidence="7 8">DSM 3808</strain>
    </source>
</reference>
<comment type="caution">
    <text evidence="7">The sequence shown here is derived from an EMBL/GenBank/DDBJ whole genome shotgun (WGS) entry which is preliminary data.</text>
</comment>
<keyword evidence="3 5" id="KW-0238">DNA-binding</keyword>
<keyword evidence="4" id="KW-0804">Transcription</keyword>
<dbReference type="EMBL" id="PTJA01000001">
    <property type="protein sequence ID" value="PPK83133.1"/>
    <property type="molecule type" value="Genomic_DNA"/>
</dbReference>
<dbReference type="InterPro" id="IPR036271">
    <property type="entry name" value="Tet_transcr_reg_TetR-rel_C_sf"/>
</dbReference>
<dbReference type="InterPro" id="IPR039538">
    <property type="entry name" value="BetI_C"/>
</dbReference>
<evidence type="ECO:0000313" key="8">
    <source>
        <dbReference type="Proteomes" id="UP000237749"/>
    </source>
</evidence>
<organism evidence="7 8">
    <name type="scientific">Lacrimispora xylanisolvens</name>
    <dbReference type="NCBI Taxonomy" id="384636"/>
    <lineage>
        <taxon>Bacteria</taxon>
        <taxon>Bacillati</taxon>
        <taxon>Bacillota</taxon>
        <taxon>Clostridia</taxon>
        <taxon>Lachnospirales</taxon>
        <taxon>Lachnospiraceae</taxon>
        <taxon>Lacrimispora</taxon>
    </lineage>
</organism>
<proteinExistence type="predicted"/>
<dbReference type="GO" id="GO:0003677">
    <property type="term" value="F:DNA binding"/>
    <property type="evidence" value="ECO:0007669"/>
    <property type="project" value="UniProtKB-UniRule"/>
</dbReference>
<dbReference type="InterPro" id="IPR001647">
    <property type="entry name" value="HTH_TetR"/>
</dbReference>
<feature type="DNA-binding region" description="H-T-H motif" evidence="5">
    <location>
        <begin position="37"/>
        <end position="56"/>
    </location>
</feature>
<dbReference type="SUPFAM" id="SSF46689">
    <property type="entry name" value="Homeodomain-like"/>
    <property type="match status" value="1"/>
</dbReference>
<gene>
    <name evidence="7" type="ORF">BXY41_101195</name>
</gene>
<dbReference type="PRINTS" id="PR00455">
    <property type="entry name" value="HTHTETR"/>
</dbReference>
<dbReference type="OrthoDB" id="9789566at2"/>
<dbReference type="PROSITE" id="PS50977">
    <property type="entry name" value="HTH_TETR_2"/>
    <property type="match status" value="1"/>
</dbReference>
<evidence type="ECO:0000313" key="7">
    <source>
        <dbReference type="EMBL" id="PPK83133.1"/>
    </source>
</evidence>
<dbReference type="Proteomes" id="UP000237749">
    <property type="component" value="Unassembled WGS sequence"/>
</dbReference>
<name>A0A2S6HYA1_9FIRM</name>
<dbReference type="SUPFAM" id="SSF48498">
    <property type="entry name" value="Tetracyclin repressor-like, C-terminal domain"/>
    <property type="match status" value="1"/>
</dbReference>
<feature type="domain" description="HTH tetR-type" evidence="6">
    <location>
        <begin position="14"/>
        <end position="74"/>
    </location>
</feature>
<dbReference type="InterPro" id="IPR009057">
    <property type="entry name" value="Homeodomain-like_sf"/>
</dbReference>
<evidence type="ECO:0000256" key="5">
    <source>
        <dbReference type="PROSITE-ProRule" id="PRU00335"/>
    </source>
</evidence>
<dbReference type="Pfam" id="PF13977">
    <property type="entry name" value="TetR_C_6"/>
    <property type="match status" value="1"/>
</dbReference>
<dbReference type="RefSeq" id="WP_104433641.1">
    <property type="nucleotide sequence ID" value="NZ_PTJA01000001.1"/>
</dbReference>
<protein>
    <submittedName>
        <fullName evidence="7">TetR family transcriptional regulator</fullName>
    </submittedName>
</protein>
<dbReference type="Gene3D" id="1.10.357.10">
    <property type="entry name" value="Tetracycline Repressor, domain 2"/>
    <property type="match status" value="1"/>
</dbReference>
<evidence type="ECO:0000256" key="4">
    <source>
        <dbReference type="ARBA" id="ARBA00023163"/>
    </source>
</evidence>
<keyword evidence="2" id="KW-0805">Transcription regulation</keyword>
<evidence type="ECO:0000256" key="1">
    <source>
        <dbReference type="ARBA" id="ARBA00022491"/>
    </source>
</evidence>
<dbReference type="Pfam" id="PF00440">
    <property type="entry name" value="TetR_N"/>
    <property type="match status" value="1"/>
</dbReference>
<keyword evidence="8" id="KW-1185">Reference proteome</keyword>